<dbReference type="InterPro" id="IPR036514">
    <property type="entry name" value="SGNH_hydro_sf"/>
</dbReference>
<dbReference type="Pfam" id="PF17996">
    <property type="entry name" value="CE2_N"/>
    <property type="match status" value="1"/>
</dbReference>
<feature type="domain" description="Carbohydrate esterase 2 N-terminal" evidence="3">
    <location>
        <begin position="96"/>
        <end position="200"/>
    </location>
</feature>
<dbReference type="Gene3D" id="3.40.50.1110">
    <property type="entry name" value="SGNH hydrolase"/>
    <property type="match status" value="1"/>
</dbReference>
<sequence>MTRSGVRSSLAPPLFRKPPPGGFFLARRQPRQHRERSFRIAGTAARIRACMKKTFHALLLACACAAPFVAPARAASVARVDAPTMEGLEPAHFAIGGRVATMPGSGGWTWQWPGLYFETAFAGGEAVFEVGAGATILHVEVDGRTAATLARPAPGLYRVSGLAGNRPHILRIQAATEHQAGPNHFGGIFLPAGSQRLPPPLRERRIEFIGDSHTVGYGNLSPRRECSEAEVWATTDNTRAYGPLLAARYGADYRINAISGRGVVRNYGGMAADTLPQAYPYALFDRSERAGDEGWHPQVVVIALGTNDFSTPLAAGERWKDRQALYSDYERAYVAFVRSLRDRYPAARFVLWSTDLFGGEIRAEVERVVARLNADGDVPVTYLPVAGLQMSGCHGHPSLDDHARIAELLAAHIETLADRWDE</sequence>
<dbReference type="CDD" id="cd01831">
    <property type="entry name" value="Endoglucanase_E_like"/>
    <property type="match status" value="1"/>
</dbReference>
<dbReference type="InterPro" id="IPR037461">
    <property type="entry name" value="CtCE2-like_dom"/>
</dbReference>
<evidence type="ECO:0000313" key="4">
    <source>
        <dbReference type="EMBL" id="KAF1693067.1"/>
    </source>
</evidence>
<evidence type="ECO:0000259" key="3">
    <source>
        <dbReference type="Pfam" id="PF17996"/>
    </source>
</evidence>
<comment type="caution">
    <text evidence="4">The sequence shown here is derived from an EMBL/GenBank/DDBJ whole genome shotgun (WGS) entry which is preliminary data.</text>
</comment>
<dbReference type="InterPro" id="IPR040794">
    <property type="entry name" value="CE2_N"/>
</dbReference>
<organism evidence="4 5">
    <name type="scientific">Pseudoxanthomonas daejeonensis</name>
    <dbReference type="NCBI Taxonomy" id="266062"/>
    <lineage>
        <taxon>Bacteria</taxon>
        <taxon>Pseudomonadati</taxon>
        <taxon>Pseudomonadota</taxon>
        <taxon>Gammaproteobacteria</taxon>
        <taxon>Lysobacterales</taxon>
        <taxon>Lysobacteraceae</taxon>
        <taxon>Pseudoxanthomonas</taxon>
    </lineage>
</organism>
<name>A0ABQ6Z5N4_9GAMM</name>
<evidence type="ECO:0008006" key="6">
    <source>
        <dbReference type="Google" id="ProtNLM"/>
    </source>
</evidence>
<dbReference type="Gene3D" id="2.60.120.260">
    <property type="entry name" value="Galactose-binding domain-like"/>
    <property type="match status" value="1"/>
</dbReference>
<keyword evidence="5" id="KW-1185">Reference proteome</keyword>
<feature type="region of interest" description="Disordered" evidence="1">
    <location>
        <begin position="1"/>
        <end position="22"/>
    </location>
</feature>
<feature type="domain" description="SGNH hydrolase-type esterase" evidence="2">
    <location>
        <begin position="208"/>
        <end position="373"/>
    </location>
</feature>
<dbReference type="SUPFAM" id="SSF52266">
    <property type="entry name" value="SGNH hydrolase"/>
    <property type="match status" value="1"/>
</dbReference>
<dbReference type="Pfam" id="PF13472">
    <property type="entry name" value="Lipase_GDSL_2"/>
    <property type="match status" value="1"/>
</dbReference>
<dbReference type="PANTHER" id="PTHR37834">
    <property type="entry name" value="GDSL-LIKE LIPASE/ACYLHYDROLASE DOMAIN PROTEIN (AFU_ORTHOLOGUE AFUA_2G00620)"/>
    <property type="match status" value="1"/>
</dbReference>
<gene>
    <name evidence="4" type="ORF">CSC65_13235</name>
</gene>
<evidence type="ECO:0000313" key="5">
    <source>
        <dbReference type="Proteomes" id="UP000788419"/>
    </source>
</evidence>
<dbReference type="InterPro" id="IPR013830">
    <property type="entry name" value="SGNH_hydro"/>
</dbReference>
<evidence type="ECO:0000256" key="1">
    <source>
        <dbReference type="SAM" id="MobiDB-lite"/>
    </source>
</evidence>
<proteinExistence type="predicted"/>
<dbReference type="PANTHER" id="PTHR37834:SF2">
    <property type="entry name" value="ESTERASE, SGNH HYDROLASE-TYPE"/>
    <property type="match status" value="1"/>
</dbReference>
<dbReference type="EMBL" id="PDWN01000013">
    <property type="protein sequence ID" value="KAF1693067.1"/>
    <property type="molecule type" value="Genomic_DNA"/>
</dbReference>
<dbReference type="InterPro" id="IPR052762">
    <property type="entry name" value="PCW_deacetylase/CE"/>
</dbReference>
<reference evidence="4 5" key="1">
    <citation type="submission" date="2017-10" db="EMBL/GenBank/DDBJ databases">
        <title>Whole genome sequencing of members of genus Pseudoxanthomonas.</title>
        <authorList>
            <person name="Kumar S."/>
            <person name="Bansal K."/>
            <person name="Kaur A."/>
            <person name="Patil P."/>
            <person name="Sharma S."/>
            <person name="Patil P.B."/>
        </authorList>
    </citation>
    <scope>NUCLEOTIDE SEQUENCE [LARGE SCALE GENOMIC DNA]</scope>
    <source>
        <strain evidence="4 5">DSM 17801</strain>
    </source>
</reference>
<protein>
    <recommendedName>
        <fullName evidence="6">GDSL family lipase</fullName>
    </recommendedName>
</protein>
<dbReference type="Proteomes" id="UP000788419">
    <property type="component" value="Unassembled WGS sequence"/>
</dbReference>
<accession>A0ABQ6Z5N4</accession>
<evidence type="ECO:0000259" key="2">
    <source>
        <dbReference type="Pfam" id="PF13472"/>
    </source>
</evidence>